<dbReference type="InterPro" id="IPR021401">
    <property type="entry name" value="DUF3040"/>
</dbReference>
<dbReference type="EMBL" id="BOMH01000014">
    <property type="protein sequence ID" value="GID63919.1"/>
    <property type="molecule type" value="Genomic_DNA"/>
</dbReference>
<evidence type="ECO:0000256" key="1">
    <source>
        <dbReference type="SAM" id="Phobius"/>
    </source>
</evidence>
<gene>
    <name evidence="2" type="ORF">Acy02nite_18000</name>
</gene>
<dbReference type="Pfam" id="PF11239">
    <property type="entry name" value="DUF3040"/>
    <property type="match status" value="1"/>
</dbReference>
<keyword evidence="1" id="KW-0472">Membrane</keyword>
<evidence type="ECO:0000313" key="3">
    <source>
        <dbReference type="Proteomes" id="UP000619479"/>
    </source>
</evidence>
<sequence>MLSKEDSRRLAQLERQLRRDDPDFCARMGGGNFSVPTPRPPLALFFLAAATAVAAILVAAAGWWIAAVVVAVWSVVTAIAAGYRLRRFRSR</sequence>
<feature type="transmembrane region" description="Helical" evidence="1">
    <location>
        <begin position="42"/>
        <end position="59"/>
    </location>
</feature>
<evidence type="ECO:0008006" key="4">
    <source>
        <dbReference type="Google" id="ProtNLM"/>
    </source>
</evidence>
<keyword evidence="1" id="KW-1133">Transmembrane helix</keyword>
<evidence type="ECO:0000313" key="2">
    <source>
        <dbReference type="EMBL" id="GID63919.1"/>
    </source>
</evidence>
<keyword evidence="3" id="KW-1185">Reference proteome</keyword>
<dbReference type="Proteomes" id="UP000619479">
    <property type="component" value="Unassembled WGS sequence"/>
</dbReference>
<proteinExistence type="predicted"/>
<dbReference type="RefSeq" id="WP_203739358.1">
    <property type="nucleotide sequence ID" value="NZ_BAAAUC010000031.1"/>
</dbReference>
<organism evidence="2 3">
    <name type="scientific">Actinoplanes cyaneus</name>
    <dbReference type="NCBI Taxonomy" id="52696"/>
    <lineage>
        <taxon>Bacteria</taxon>
        <taxon>Bacillati</taxon>
        <taxon>Actinomycetota</taxon>
        <taxon>Actinomycetes</taxon>
        <taxon>Micromonosporales</taxon>
        <taxon>Micromonosporaceae</taxon>
        <taxon>Actinoplanes</taxon>
    </lineage>
</organism>
<feature type="transmembrane region" description="Helical" evidence="1">
    <location>
        <begin position="65"/>
        <end position="85"/>
    </location>
</feature>
<keyword evidence="1" id="KW-0812">Transmembrane</keyword>
<name>A0A919M612_9ACTN</name>
<accession>A0A919M612</accession>
<protein>
    <recommendedName>
        <fullName evidence="4">DUF3040 domain-containing protein</fullName>
    </recommendedName>
</protein>
<reference evidence="2" key="1">
    <citation type="submission" date="2021-01" db="EMBL/GenBank/DDBJ databases">
        <title>Whole genome shotgun sequence of Actinoplanes cyaneus NBRC 14990.</title>
        <authorList>
            <person name="Komaki H."/>
            <person name="Tamura T."/>
        </authorList>
    </citation>
    <scope>NUCLEOTIDE SEQUENCE</scope>
    <source>
        <strain evidence="2">NBRC 14990</strain>
    </source>
</reference>
<dbReference type="AlphaFoldDB" id="A0A919M612"/>
<comment type="caution">
    <text evidence="2">The sequence shown here is derived from an EMBL/GenBank/DDBJ whole genome shotgun (WGS) entry which is preliminary data.</text>
</comment>